<evidence type="ECO:0000313" key="12">
    <source>
        <dbReference type="EMBL" id="GIG73838.1"/>
    </source>
</evidence>
<dbReference type="InterPro" id="IPR007795">
    <property type="entry name" value="T7SS_EccB"/>
</dbReference>
<sequence>MPSRQDQLHSYQFSVQRVVAALVMRETDPAQSPFRRVAGATMAGAIVAVLALAGAAVYGIFAGGSGDWQTEGQVIIDKDSGARYVYYKGDRKLHPVINYTSALLIADAARPQVVTWSRSAIDKATFGAPMGIPGAPDSLPDAKHLARPPWTLCSQGAGDASGGSGAANPQSVLFVGGAAEVGQPLVPARAASPGEGILVSTPDGRRYLVYDNRRHQLVQPDLVLQAFVWSTKPIVPVSPALINALPAGPDLKPLSIEGRGARSSALPGGRVGQVYKRANAGGAVQHAVVLADGLAEITEAEADLLLADPETPLGPRGRDNELPGNSQVAPSRTRLAGSPPFAVPPTIRLTAGPVCASISDGKGASKVLVDAKLPDQSGAVTTQARTGSGALLADRIVVSGRGALVEAVASPGARSGALSIVSELGIRYPLASRDLVTKLGYAGVTPTAMPAELVVLLPVGPALDPAEARQRAGS</sequence>
<keyword evidence="5" id="KW-0547">Nucleotide-binding</keyword>
<dbReference type="GO" id="GO:0005524">
    <property type="term" value="F:ATP binding"/>
    <property type="evidence" value="ECO:0007669"/>
    <property type="project" value="UniProtKB-KW"/>
</dbReference>
<evidence type="ECO:0000256" key="2">
    <source>
        <dbReference type="ARBA" id="ARBA00008149"/>
    </source>
</evidence>
<feature type="region of interest" description="Disordered" evidence="10">
    <location>
        <begin position="308"/>
        <end position="339"/>
    </location>
</feature>
<comment type="similarity">
    <text evidence="2">Belongs to the EccB family.</text>
</comment>
<protein>
    <submittedName>
        <fullName evidence="12">Type VII secretion protein EccB</fullName>
    </submittedName>
</protein>
<dbReference type="RefSeq" id="WP_168074346.1">
    <property type="nucleotide sequence ID" value="NZ_BAAAQJ010000008.1"/>
</dbReference>
<evidence type="ECO:0000256" key="6">
    <source>
        <dbReference type="ARBA" id="ARBA00022801"/>
    </source>
</evidence>
<keyword evidence="6" id="KW-0378">Hydrolase</keyword>
<proteinExistence type="inferred from homology"/>
<evidence type="ECO:0000256" key="3">
    <source>
        <dbReference type="ARBA" id="ARBA00022475"/>
    </source>
</evidence>
<dbReference type="PANTHER" id="PTHR40765">
    <property type="entry name" value="ESX-2 SECRETION SYSTEM ATPASE ECCB2"/>
    <property type="match status" value="1"/>
</dbReference>
<keyword evidence="3" id="KW-1003">Cell membrane</keyword>
<evidence type="ECO:0000256" key="5">
    <source>
        <dbReference type="ARBA" id="ARBA00022741"/>
    </source>
</evidence>
<gene>
    <name evidence="12" type="ORF">Pfl04_22420</name>
</gene>
<reference evidence="12" key="1">
    <citation type="submission" date="2021-01" db="EMBL/GenBank/DDBJ databases">
        <title>Whole genome shotgun sequence of Planosporangium flavigriseum NBRC 105377.</title>
        <authorList>
            <person name="Komaki H."/>
            <person name="Tamura T."/>
        </authorList>
    </citation>
    <scope>NUCLEOTIDE SEQUENCE</scope>
    <source>
        <strain evidence="12">NBRC 105377</strain>
    </source>
</reference>
<dbReference type="GO" id="GO:0016787">
    <property type="term" value="F:hydrolase activity"/>
    <property type="evidence" value="ECO:0007669"/>
    <property type="project" value="UniProtKB-KW"/>
</dbReference>
<dbReference type="InterPro" id="IPR044857">
    <property type="entry name" value="T7SS_EccB_R1"/>
</dbReference>
<dbReference type="InterPro" id="IPR042485">
    <property type="entry name" value="T7SS_EccB_R3"/>
</dbReference>
<evidence type="ECO:0000256" key="11">
    <source>
        <dbReference type="SAM" id="Phobius"/>
    </source>
</evidence>
<accession>A0A8J3LIE6</accession>
<comment type="subcellular location">
    <subcellularLocation>
        <location evidence="1">Cell membrane</location>
        <topology evidence="1">Single-pass membrane protein</topology>
    </subcellularLocation>
</comment>
<evidence type="ECO:0000256" key="4">
    <source>
        <dbReference type="ARBA" id="ARBA00022692"/>
    </source>
</evidence>
<keyword evidence="4 11" id="KW-0812">Transmembrane</keyword>
<dbReference type="Gene3D" id="3.30.2390.20">
    <property type="entry name" value="Type VII secretion system EccB, repeat 1 domain"/>
    <property type="match status" value="1"/>
</dbReference>
<keyword evidence="8 11" id="KW-1133">Transmembrane helix</keyword>
<organism evidence="12 13">
    <name type="scientific">Planosporangium flavigriseum</name>
    <dbReference type="NCBI Taxonomy" id="373681"/>
    <lineage>
        <taxon>Bacteria</taxon>
        <taxon>Bacillati</taxon>
        <taxon>Actinomycetota</taxon>
        <taxon>Actinomycetes</taxon>
        <taxon>Micromonosporales</taxon>
        <taxon>Micromonosporaceae</taxon>
        <taxon>Planosporangium</taxon>
    </lineage>
</organism>
<comment type="caution">
    <text evidence="12">The sequence shown here is derived from an EMBL/GenBank/DDBJ whole genome shotgun (WGS) entry which is preliminary data.</text>
</comment>
<dbReference type="PANTHER" id="PTHR40765:SF2">
    <property type="entry name" value="ESX-2 SECRETION SYSTEM ATPASE ECCB2"/>
    <property type="match status" value="1"/>
</dbReference>
<dbReference type="Gene3D" id="2.40.50.910">
    <property type="entry name" value="Type VII secretion system EccB, repeat 3 domain"/>
    <property type="match status" value="1"/>
</dbReference>
<name>A0A8J3LIE6_9ACTN</name>
<evidence type="ECO:0000256" key="1">
    <source>
        <dbReference type="ARBA" id="ARBA00004162"/>
    </source>
</evidence>
<keyword evidence="7" id="KW-0067">ATP-binding</keyword>
<evidence type="ECO:0000256" key="7">
    <source>
        <dbReference type="ARBA" id="ARBA00022840"/>
    </source>
</evidence>
<evidence type="ECO:0000256" key="9">
    <source>
        <dbReference type="ARBA" id="ARBA00023136"/>
    </source>
</evidence>
<dbReference type="NCBIfam" id="TIGR03919">
    <property type="entry name" value="T7SS_EccB"/>
    <property type="match status" value="1"/>
</dbReference>
<keyword evidence="13" id="KW-1185">Reference proteome</keyword>
<keyword evidence="9 11" id="KW-0472">Membrane</keyword>
<dbReference type="GO" id="GO:0005886">
    <property type="term" value="C:plasma membrane"/>
    <property type="evidence" value="ECO:0007669"/>
    <property type="project" value="UniProtKB-SubCell"/>
</dbReference>
<evidence type="ECO:0000313" key="13">
    <source>
        <dbReference type="Proteomes" id="UP000653674"/>
    </source>
</evidence>
<evidence type="ECO:0000256" key="10">
    <source>
        <dbReference type="SAM" id="MobiDB-lite"/>
    </source>
</evidence>
<feature type="transmembrane region" description="Helical" evidence="11">
    <location>
        <begin position="37"/>
        <end position="61"/>
    </location>
</feature>
<dbReference type="GO" id="GO:0005576">
    <property type="term" value="C:extracellular region"/>
    <property type="evidence" value="ECO:0007669"/>
    <property type="project" value="TreeGrafter"/>
</dbReference>
<evidence type="ECO:0000256" key="8">
    <source>
        <dbReference type="ARBA" id="ARBA00022989"/>
    </source>
</evidence>
<dbReference type="Proteomes" id="UP000653674">
    <property type="component" value="Unassembled WGS sequence"/>
</dbReference>
<dbReference type="Pfam" id="PF05108">
    <property type="entry name" value="T7SS_ESX1_EccB"/>
    <property type="match status" value="1"/>
</dbReference>
<dbReference type="AlphaFoldDB" id="A0A8J3LIE6"/>
<dbReference type="EMBL" id="BONU01000012">
    <property type="protein sequence ID" value="GIG73838.1"/>
    <property type="molecule type" value="Genomic_DNA"/>
</dbReference>